<evidence type="ECO:0000313" key="18">
    <source>
        <dbReference type="EMBL" id="KAF8792168.1"/>
    </source>
</evidence>
<dbReference type="PANTHER" id="PTHR43615:SF1">
    <property type="entry name" value="PPDK_N DOMAIN-CONTAINING PROTEIN"/>
    <property type="match status" value="1"/>
</dbReference>
<evidence type="ECO:0000256" key="1">
    <source>
        <dbReference type="ARBA" id="ARBA00004389"/>
    </source>
</evidence>
<gene>
    <name evidence="18" type="ORF">HNY73_003806</name>
</gene>
<dbReference type="SUPFAM" id="SSF56059">
    <property type="entry name" value="Glutathione synthetase ATP-binding domain-like"/>
    <property type="match status" value="1"/>
</dbReference>
<keyword evidence="10" id="KW-0735">Signal-anchor</keyword>
<evidence type="ECO:0000256" key="8">
    <source>
        <dbReference type="ARBA" id="ARBA00022692"/>
    </source>
</evidence>
<reference evidence="18" key="1">
    <citation type="journal article" date="2020" name="bioRxiv">
        <title>Chromosome-level reference genome of the European wasp spider Argiope bruennichi: a resource for studies on range expansion and evolutionary adaptation.</title>
        <authorList>
            <person name="Sheffer M.M."/>
            <person name="Hoppe A."/>
            <person name="Krehenwinkel H."/>
            <person name="Uhl G."/>
            <person name="Kuss A.W."/>
            <person name="Jensen L."/>
            <person name="Jensen C."/>
            <person name="Gillespie R.G."/>
            <person name="Hoff K.J."/>
            <person name="Prost S."/>
        </authorList>
    </citation>
    <scope>NUCLEOTIDE SEQUENCE</scope>
</reference>
<dbReference type="PANTHER" id="PTHR43615">
    <property type="entry name" value="PHOSPHOENOLPYRUVATE SYNTHASE-RELATED"/>
    <property type="match status" value="1"/>
</dbReference>
<dbReference type="InterPro" id="IPR008279">
    <property type="entry name" value="PEP-util_enz_mobile_dom"/>
</dbReference>
<dbReference type="InterPro" id="IPR036637">
    <property type="entry name" value="Phosphohistidine_dom_sf"/>
</dbReference>
<evidence type="ECO:0000256" key="2">
    <source>
        <dbReference type="ARBA" id="ARBA00004922"/>
    </source>
</evidence>
<dbReference type="InterPro" id="IPR013815">
    <property type="entry name" value="ATP_grasp_subdomain_1"/>
</dbReference>
<dbReference type="SUPFAM" id="SSF53448">
    <property type="entry name" value="Nucleotide-diphospho-sugar transferases"/>
    <property type="match status" value="1"/>
</dbReference>
<comment type="similarity">
    <text evidence="3">Belongs to the glycosyltransferase 2 family.</text>
</comment>
<dbReference type="EMBL" id="JABXBU010000003">
    <property type="protein sequence ID" value="KAF8792168.1"/>
    <property type="molecule type" value="Genomic_DNA"/>
</dbReference>
<dbReference type="Gene3D" id="3.90.550.10">
    <property type="entry name" value="Spore Coat Polysaccharide Biosynthesis Protein SpsA, Chain A"/>
    <property type="match status" value="1"/>
</dbReference>
<dbReference type="Pfam" id="PF00535">
    <property type="entry name" value="Glycos_transf_2"/>
    <property type="match status" value="1"/>
</dbReference>
<evidence type="ECO:0000259" key="16">
    <source>
        <dbReference type="Pfam" id="PF00535"/>
    </source>
</evidence>
<dbReference type="CDD" id="cd04188">
    <property type="entry name" value="DPG_synthase"/>
    <property type="match status" value="1"/>
</dbReference>
<dbReference type="InterPro" id="IPR029044">
    <property type="entry name" value="Nucleotide-diphossugar_trans"/>
</dbReference>
<dbReference type="Proteomes" id="UP000807504">
    <property type="component" value="Unassembled WGS sequence"/>
</dbReference>
<dbReference type="InterPro" id="IPR002192">
    <property type="entry name" value="PPDK_AMP/ATP-bd"/>
</dbReference>
<sequence length="1579" mass="178798">MAQITRFEDEKFYLDLSTSPASKKLFPNLRDESSLTLSVIVPAYNEEQRLPSMLDECLEYLESRSAKQTEFSYEVIIVDDGSSDGTTEIALGYVKKYGSEKVRVLTLLKNRGKGGAVRLGMLSARGKLLLFADADGATKFPDIEKLEEEMRVLSEKDINAVVIGSRAHLEKEAIATRSLFRTILMYGFHFLVWLFAVRTVRDTQCGFKMFTREAARSLFYILHVERWAFDVELLYLAERKKMLIKEVAVNWTEIEGSNFRVLLFAASRKYPKISCDMGAIIATPVTIIVTILSAKPSDVVYWTKWIASYICIELYKRSHKKRFDWYDMGAKHDPQKSNFLPNPEEAVLESPLLDSQLVNTADEIFFYGVNSKSEYFVTRIARGPNQEAEAWIYLKLSNGKVYQLQETSGYQQSCCDKRVFTCGGLQIHYLSPMRRWRIFFNGILRETDENDPTSDRNVHVKFAVLWRASSDTFDYISDINSSALATGLAKARWNQYLPPVGKLYSTLNCYVQTGVIAGTIKIEGYEDELNVYLFGEKIRFLGNFSMEDIKFTDALGYVFKNGRFAHVAEISIENVVKNLTVGFITAVSGEMENFEGSKNVLINLTDIGEKDIVAKFNAEGEEYMLHGEVDGKNSNSNFDCFNFELNGLKGTGVVFSGKIKKSKRVLSENETYPTPAVIPLVVPFSEKVCQNPDITGGKGSSLGKLTELSKDFKSFTVPSGMVVTTGAYQKFLTDEILKQIKSLEKVLYSDKVDETKIACQRIIDEVINTNMPESVFQAVVTNLEKVFPDKKNNYKFAVRSSATGEDTEQMSAAGQMETFLGVEGINEIMTAIKKCWASQFGYIAVQYKRQNGQIINSPMAVVVQQMISCDVAGVLFTCDPLTGNPTSMSITGNYGLGESVVSGSDEPDTIEIERHSDGNLTIKNKLIGSKRRRIVLKDDGGTEFEDVQEQDKQICCLTDNMALRLAQLALKIEKSYRSYRDIEWGFWNNNLYIFQSRPVTSGAGETEFEIDHEFDGPLRNERDYFTTCNIGEVMPGATSPLGIEVALKFFETVFKNPDYVGFHRGDLTNYYPRGIQTWYNHLMFCILDLFHQVSDNSEQVQANSIGLFGRLMDDKELFEMAIERNRKHQAKKSSLKENVKRMYRLLYGSKRAVDKTLKHYEKYNVPVAKFNNSVDMFKHLMYCCTDLHEAFETHLMVSNCSSFLNIYIFLILQKAIGEINSDVYNDFARLITAREVESADVPSAMELLARSIIKEMKPENFKTMDIDEALKWLETSSSNASKAYKEFLEKHGHRCLRELDIRSVTWKDDPKALIKSLQHLVVSIRKDKGEEDSDDIKEIIDDLKAPLSFKNKLSLRLILPLSRKTVQFRETSKSIMIRNLNQWRKGYRKLAKLMVLEGRIPDEDLLYFMTMEEINELLETRSPKIIAKANLRRRRHPVLDKYIFPEINKGFPMPINAGKKIVHTNDSNFTMKGIPVSAGIAMGVVRVALDLDDASLLQPGEILVTYATDIGWSPYFPILGGVVTEIGGLISHGAVVSREYGLPCIAGVHGATQQFQTGDYVLLDGTKGIVQRIPKKEDS</sequence>
<evidence type="ECO:0000259" key="15">
    <source>
        <dbReference type="Pfam" id="PF00391"/>
    </source>
</evidence>
<dbReference type="EC" id="2.4.1.117" evidence="5"/>
<proteinExistence type="inferred from homology"/>
<evidence type="ECO:0000256" key="10">
    <source>
        <dbReference type="ARBA" id="ARBA00022968"/>
    </source>
</evidence>
<dbReference type="SUPFAM" id="SSF52009">
    <property type="entry name" value="Phosphohistidine domain"/>
    <property type="match status" value="1"/>
</dbReference>
<evidence type="ECO:0000256" key="6">
    <source>
        <dbReference type="ARBA" id="ARBA00022676"/>
    </source>
</evidence>
<comment type="similarity">
    <text evidence="4">Belongs to the PEP-utilizing enzyme family.</text>
</comment>
<comment type="pathway">
    <text evidence="2">Protein modification; protein glycosylation.</text>
</comment>
<keyword evidence="9" id="KW-0256">Endoplasmic reticulum</keyword>
<evidence type="ECO:0000259" key="17">
    <source>
        <dbReference type="Pfam" id="PF01326"/>
    </source>
</evidence>
<reference evidence="18" key="2">
    <citation type="submission" date="2020-06" db="EMBL/GenBank/DDBJ databases">
        <authorList>
            <person name="Sheffer M."/>
        </authorList>
    </citation>
    <scope>NUCLEOTIDE SEQUENCE</scope>
</reference>
<dbReference type="Gene3D" id="3.30.470.20">
    <property type="entry name" value="ATP-grasp fold, B domain"/>
    <property type="match status" value="1"/>
</dbReference>
<feature type="domain" description="PEP-utilising enzyme mobile" evidence="15">
    <location>
        <begin position="1498"/>
        <end position="1568"/>
    </location>
</feature>
<evidence type="ECO:0000256" key="13">
    <source>
        <dbReference type="ARBA" id="ARBA00045097"/>
    </source>
</evidence>
<keyword evidence="8" id="KW-0812">Transmembrane</keyword>
<evidence type="ECO:0000256" key="3">
    <source>
        <dbReference type="ARBA" id="ARBA00006739"/>
    </source>
</evidence>
<dbReference type="Pfam" id="PF01326">
    <property type="entry name" value="PPDK_N"/>
    <property type="match status" value="1"/>
</dbReference>
<dbReference type="Pfam" id="PF00391">
    <property type="entry name" value="PEP-utilizers"/>
    <property type="match status" value="1"/>
</dbReference>
<accession>A0A8T0FPS8</accession>
<dbReference type="FunFam" id="3.90.550.10:FF:000068">
    <property type="entry name" value="ALG5, dolichyl-phosphate beta-glucosyltransferase"/>
    <property type="match status" value="1"/>
</dbReference>
<dbReference type="GO" id="GO:0005524">
    <property type="term" value="F:ATP binding"/>
    <property type="evidence" value="ECO:0007669"/>
    <property type="project" value="InterPro"/>
</dbReference>
<dbReference type="InterPro" id="IPR001173">
    <property type="entry name" value="Glyco_trans_2-like"/>
</dbReference>
<evidence type="ECO:0000256" key="12">
    <source>
        <dbReference type="ARBA" id="ARBA00023136"/>
    </source>
</evidence>
<evidence type="ECO:0000256" key="5">
    <source>
        <dbReference type="ARBA" id="ARBA00012583"/>
    </source>
</evidence>
<dbReference type="GO" id="GO:0016301">
    <property type="term" value="F:kinase activity"/>
    <property type="evidence" value="ECO:0007669"/>
    <property type="project" value="InterPro"/>
</dbReference>
<comment type="catalytic activity">
    <reaction evidence="13">
        <text>a di-trans,poly-cis-dolichyl phosphate + UDP-alpha-D-glucose = a di-trans,poly-cis-dolichyl beta-D-glucosyl phosphate + UDP</text>
        <dbReference type="Rhea" id="RHEA:15401"/>
        <dbReference type="Rhea" id="RHEA-COMP:19498"/>
        <dbReference type="Rhea" id="RHEA-COMP:19502"/>
        <dbReference type="ChEBI" id="CHEBI:57525"/>
        <dbReference type="ChEBI" id="CHEBI:57683"/>
        <dbReference type="ChEBI" id="CHEBI:58223"/>
        <dbReference type="ChEBI" id="CHEBI:58885"/>
        <dbReference type="EC" id="2.4.1.117"/>
    </reaction>
    <physiologicalReaction direction="left-to-right" evidence="13">
        <dbReference type="Rhea" id="RHEA:15402"/>
    </physiologicalReaction>
</comment>
<dbReference type="InterPro" id="IPR035518">
    <property type="entry name" value="DPG_synthase"/>
</dbReference>
<evidence type="ECO:0000256" key="4">
    <source>
        <dbReference type="ARBA" id="ARBA00007837"/>
    </source>
</evidence>
<dbReference type="Gene3D" id="3.30.1490.20">
    <property type="entry name" value="ATP-grasp fold, A domain"/>
    <property type="match status" value="1"/>
</dbReference>
<dbReference type="InterPro" id="IPR051549">
    <property type="entry name" value="PEP_Utilizing_Enz"/>
</dbReference>
<protein>
    <recommendedName>
        <fullName evidence="14">Dolichyl-phosphate beta-glucosyltransferase</fullName>
        <ecNumber evidence="5">2.4.1.117</ecNumber>
    </recommendedName>
</protein>
<feature type="domain" description="Glycosyltransferase 2-like" evidence="16">
    <location>
        <begin position="38"/>
        <end position="218"/>
    </location>
</feature>
<dbReference type="GO" id="GO:0004581">
    <property type="term" value="F:dolichyl-phosphate beta-glucosyltransferase activity"/>
    <property type="evidence" value="ECO:0007669"/>
    <property type="project" value="UniProtKB-EC"/>
</dbReference>
<evidence type="ECO:0000313" key="19">
    <source>
        <dbReference type="Proteomes" id="UP000807504"/>
    </source>
</evidence>
<feature type="domain" description="Pyruvate phosphate dikinase AMP/ATP-binding" evidence="17">
    <location>
        <begin position="694"/>
        <end position="1007"/>
    </location>
</feature>
<keyword evidence="7" id="KW-0808">Transferase</keyword>
<evidence type="ECO:0000256" key="9">
    <source>
        <dbReference type="ARBA" id="ARBA00022824"/>
    </source>
</evidence>
<keyword evidence="11" id="KW-1133">Transmembrane helix</keyword>
<organism evidence="18 19">
    <name type="scientific">Argiope bruennichi</name>
    <name type="common">Wasp spider</name>
    <name type="synonym">Aranea bruennichi</name>
    <dbReference type="NCBI Taxonomy" id="94029"/>
    <lineage>
        <taxon>Eukaryota</taxon>
        <taxon>Metazoa</taxon>
        <taxon>Ecdysozoa</taxon>
        <taxon>Arthropoda</taxon>
        <taxon>Chelicerata</taxon>
        <taxon>Arachnida</taxon>
        <taxon>Araneae</taxon>
        <taxon>Araneomorphae</taxon>
        <taxon>Entelegynae</taxon>
        <taxon>Araneoidea</taxon>
        <taxon>Araneidae</taxon>
        <taxon>Argiope</taxon>
    </lineage>
</organism>
<keyword evidence="12" id="KW-0472">Membrane</keyword>
<dbReference type="GO" id="GO:0005789">
    <property type="term" value="C:endoplasmic reticulum membrane"/>
    <property type="evidence" value="ECO:0007669"/>
    <property type="project" value="UniProtKB-SubCell"/>
</dbReference>
<comment type="subcellular location">
    <subcellularLocation>
        <location evidence="1">Endoplasmic reticulum membrane</location>
        <topology evidence="1">Single-pass membrane protein</topology>
    </subcellularLocation>
</comment>
<comment type="caution">
    <text evidence="18">The sequence shown here is derived from an EMBL/GenBank/DDBJ whole genome shotgun (WGS) entry which is preliminary data.</text>
</comment>
<name>A0A8T0FPS8_ARGBR</name>
<keyword evidence="19" id="KW-1185">Reference proteome</keyword>
<dbReference type="Gene3D" id="3.50.30.10">
    <property type="entry name" value="Phosphohistidine domain"/>
    <property type="match status" value="1"/>
</dbReference>
<evidence type="ECO:0000256" key="11">
    <source>
        <dbReference type="ARBA" id="ARBA00022989"/>
    </source>
</evidence>
<evidence type="ECO:0000256" key="14">
    <source>
        <dbReference type="ARBA" id="ARBA00070518"/>
    </source>
</evidence>
<keyword evidence="6" id="KW-0328">Glycosyltransferase</keyword>
<evidence type="ECO:0000256" key="7">
    <source>
        <dbReference type="ARBA" id="ARBA00022679"/>
    </source>
</evidence>